<evidence type="ECO:0000313" key="2">
    <source>
        <dbReference type="EMBL" id="NYZ63551.1"/>
    </source>
</evidence>
<feature type="transmembrane region" description="Helical" evidence="1">
    <location>
        <begin position="516"/>
        <end position="537"/>
    </location>
</feature>
<feature type="transmembrane region" description="Helical" evidence="1">
    <location>
        <begin position="183"/>
        <end position="200"/>
    </location>
</feature>
<keyword evidence="1" id="KW-0472">Membrane</keyword>
<feature type="transmembrane region" description="Helical" evidence="1">
    <location>
        <begin position="118"/>
        <end position="138"/>
    </location>
</feature>
<evidence type="ECO:0000313" key="3">
    <source>
        <dbReference type="Proteomes" id="UP000589896"/>
    </source>
</evidence>
<feature type="transmembrane region" description="Helical" evidence="1">
    <location>
        <begin position="443"/>
        <end position="463"/>
    </location>
</feature>
<name>A0A7Z0QRK6_9GAMM</name>
<feature type="transmembrane region" description="Helical" evidence="1">
    <location>
        <begin position="372"/>
        <end position="392"/>
    </location>
</feature>
<accession>A0A7Z0QRK6</accession>
<feature type="transmembrane region" description="Helical" evidence="1">
    <location>
        <begin position="46"/>
        <end position="67"/>
    </location>
</feature>
<gene>
    <name evidence="2" type="ORF">H0E82_12390</name>
</gene>
<feature type="transmembrane region" description="Helical" evidence="1">
    <location>
        <begin position="73"/>
        <end position="106"/>
    </location>
</feature>
<dbReference type="Proteomes" id="UP000589896">
    <property type="component" value="Unassembled WGS sequence"/>
</dbReference>
<keyword evidence="1" id="KW-0812">Transmembrane</keyword>
<dbReference type="EMBL" id="JACCJZ010000019">
    <property type="protein sequence ID" value="NYZ63551.1"/>
    <property type="molecule type" value="Genomic_DNA"/>
</dbReference>
<sequence length="671" mass="71499">MSRTDAAPHAAPAPRWATAVWLAGPVLVVAGMFWHGLWSELPWERFALSLGLAGASGLLACPLVRWRQWSWSSALAVVWCAALVLYAGPVPALATTLLVAASLALGLRWTPDTLPSRVAVAAVSGYAVLTGAAGWVLSAPVHAPAVWAVLLGGSIVINRRPLVAELRNSHAAWRVVDAAHPRGLSAVVVLLGLASTGAWLPTMQADDLTYHLNLPAQLVQHGRYLADPAFSAWAFAPWMGDVGQGIAWLLGGQEARGAVNFGWLVAAAVGLAGCMQALGAVQAERLAGVALFASFPPLAWLTAGMQTELPAMAVLFALVALVLHDRQGRHLAAATILFAALAALKPMHALAALPVLAHCALRSDARLLLRRVPLMVALFLGIAGSSYAQAWWHTGNPVFPLFNATFESPDYPLENMTDTRWLSGFGPGLPWRMTFDTSHFLEAWNGGIGFLWIGLAGAWLLALRRRGTRVLALVALCVAVLPLIPIQYARYAFPGLVLLIVPALTGSLGEVGRRRLWIAPIVLLCMFNLAFQANSGWTHHSAALKRAIRAPGDPAAVLPYYVAERTLLRGLPPDPGMVLATDPARGFVAELGGNGRLMSVHAPVLSIAREAADLDATGVAWRAIFDDLDVRWLLVSEAAASLALVRALQDDPGVRHVRSLNGVALWAREAR</sequence>
<evidence type="ECO:0008006" key="4">
    <source>
        <dbReference type="Google" id="ProtNLM"/>
    </source>
</evidence>
<feature type="transmembrane region" description="Helical" evidence="1">
    <location>
        <begin position="470"/>
        <end position="486"/>
    </location>
</feature>
<organism evidence="2 3">
    <name type="scientific">Luteimonas deserti</name>
    <dbReference type="NCBI Taxonomy" id="2752306"/>
    <lineage>
        <taxon>Bacteria</taxon>
        <taxon>Pseudomonadati</taxon>
        <taxon>Pseudomonadota</taxon>
        <taxon>Gammaproteobacteria</taxon>
        <taxon>Lysobacterales</taxon>
        <taxon>Lysobacteraceae</taxon>
        <taxon>Luteimonas</taxon>
    </lineage>
</organism>
<feature type="transmembrane region" description="Helical" evidence="1">
    <location>
        <begin position="258"/>
        <end position="278"/>
    </location>
</feature>
<evidence type="ECO:0000256" key="1">
    <source>
        <dbReference type="SAM" id="Phobius"/>
    </source>
</evidence>
<dbReference type="AlphaFoldDB" id="A0A7Z0QRK6"/>
<reference evidence="2 3" key="1">
    <citation type="submission" date="2020-07" db="EMBL/GenBank/DDBJ databases">
        <title>isolation of Luteimonas sp. SJ-16.</title>
        <authorList>
            <person name="Huang X.-X."/>
            <person name="Xu L."/>
            <person name="Sun J.-Q."/>
        </authorList>
    </citation>
    <scope>NUCLEOTIDE SEQUENCE [LARGE SCALE GENOMIC DNA]</scope>
    <source>
        <strain evidence="2 3">SJ-16</strain>
    </source>
</reference>
<keyword evidence="1" id="KW-1133">Transmembrane helix</keyword>
<keyword evidence="3" id="KW-1185">Reference proteome</keyword>
<feature type="transmembrane region" description="Helical" evidence="1">
    <location>
        <begin position="144"/>
        <end position="162"/>
    </location>
</feature>
<dbReference type="RefSeq" id="WP_180545770.1">
    <property type="nucleotide sequence ID" value="NZ_JACCJZ010000019.1"/>
</dbReference>
<feature type="transmembrane region" description="Helical" evidence="1">
    <location>
        <begin position="16"/>
        <end position="34"/>
    </location>
</feature>
<protein>
    <recommendedName>
        <fullName evidence="4">Glycosyltransferase RgtA/B/C/D-like domain-containing protein</fullName>
    </recommendedName>
</protein>
<feature type="transmembrane region" description="Helical" evidence="1">
    <location>
        <begin position="298"/>
        <end position="323"/>
    </location>
</feature>
<feature type="transmembrane region" description="Helical" evidence="1">
    <location>
        <begin position="230"/>
        <end position="251"/>
    </location>
</feature>
<proteinExistence type="predicted"/>
<comment type="caution">
    <text evidence="2">The sequence shown here is derived from an EMBL/GenBank/DDBJ whole genome shotgun (WGS) entry which is preliminary data.</text>
</comment>